<dbReference type="EMBL" id="JBHRZO010000005">
    <property type="protein sequence ID" value="MFC3847169.1"/>
    <property type="molecule type" value="Genomic_DNA"/>
</dbReference>
<keyword evidence="4 6" id="KW-1133">Transmembrane helix</keyword>
<evidence type="ECO:0000256" key="6">
    <source>
        <dbReference type="SAM" id="Phobius"/>
    </source>
</evidence>
<gene>
    <name evidence="7" type="ORF">ACFOPX_01285</name>
</gene>
<keyword evidence="5 6" id="KW-0472">Membrane</keyword>
<feature type="transmembrane region" description="Helical" evidence="6">
    <location>
        <begin position="134"/>
        <end position="154"/>
    </location>
</feature>
<feature type="transmembrane region" description="Helical" evidence="6">
    <location>
        <begin position="160"/>
        <end position="183"/>
    </location>
</feature>
<dbReference type="InterPro" id="IPR011701">
    <property type="entry name" value="MFS"/>
</dbReference>
<evidence type="ECO:0000256" key="5">
    <source>
        <dbReference type="ARBA" id="ARBA00023136"/>
    </source>
</evidence>
<dbReference type="PANTHER" id="PTHR23513">
    <property type="entry name" value="INTEGRAL MEMBRANE EFFLUX PROTEIN-RELATED"/>
    <property type="match status" value="1"/>
</dbReference>
<keyword evidence="2" id="KW-1003">Cell membrane</keyword>
<reference evidence="8" key="1">
    <citation type="journal article" date="2019" name="Int. J. Syst. Evol. Microbiol.">
        <title>The Global Catalogue of Microorganisms (GCM) 10K type strain sequencing project: providing services to taxonomists for standard genome sequencing and annotation.</title>
        <authorList>
            <consortium name="The Broad Institute Genomics Platform"/>
            <consortium name="The Broad Institute Genome Sequencing Center for Infectious Disease"/>
            <person name="Wu L."/>
            <person name="Ma J."/>
        </authorList>
    </citation>
    <scope>NUCLEOTIDE SEQUENCE [LARGE SCALE GENOMIC DNA]</scope>
    <source>
        <strain evidence="8">CCUG 53816</strain>
    </source>
</reference>
<keyword evidence="8" id="KW-1185">Reference proteome</keyword>
<feature type="non-terminal residue" evidence="7">
    <location>
        <position position="232"/>
    </location>
</feature>
<feature type="transmembrane region" description="Helical" evidence="6">
    <location>
        <begin position="95"/>
        <end position="113"/>
    </location>
</feature>
<dbReference type="SUPFAM" id="SSF103473">
    <property type="entry name" value="MFS general substrate transporter"/>
    <property type="match status" value="1"/>
</dbReference>
<evidence type="ECO:0000313" key="8">
    <source>
        <dbReference type="Proteomes" id="UP001595783"/>
    </source>
</evidence>
<dbReference type="PANTHER" id="PTHR23513:SF6">
    <property type="entry name" value="MAJOR FACILITATOR SUPERFAMILY ASSOCIATED DOMAIN-CONTAINING PROTEIN"/>
    <property type="match status" value="1"/>
</dbReference>
<organism evidence="7 8">
    <name type="scientific">Helicobacter baculiformis</name>
    <dbReference type="NCBI Taxonomy" id="427351"/>
    <lineage>
        <taxon>Bacteria</taxon>
        <taxon>Pseudomonadati</taxon>
        <taxon>Campylobacterota</taxon>
        <taxon>Epsilonproteobacteria</taxon>
        <taxon>Campylobacterales</taxon>
        <taxon>Helicobacteraceae</taxon>
        <taxon>Helicobacter</taxon>
    </lineage>
</organism>
<feature type="transmembrane region" description="Helical" evidence="6">
    <location>
        <begin position="67"/>
        <end position="89"/>
    </location>
</feature>
<dbReference type="Proteomes" id="UP001595783">
    <property type="component" value="Unassembled WGS sequence"/>
</dbReference>
<evidence type="ECO:0000256" key="2">
    <source>
        <dbReference type="ARBA" id="ARBA00022475"/>
    </source>
</evidence>
<evidence type="ECO:0000313" key="7">
    <source>
        <dbReference type="EMBL" id="MFC3847169.1"/>
    </source>
</evidence>
<dbReference type="Pfam" id="PF07690">
    <property type="entry name" value="MFS_1"/>
    <property type="match status" value="1"/>
</dbReference>
<comment type="caution">
    <text evidence="7">The sequence shown here is derived from an EMBL/GenBank/DDBJ whole genome shotgun (WGS) entry which is preliminary data.</text>
</comment>
<proteinExistence type="predicted"/>
<dbReference type="InterPro" id="IPR036259">
    <property type="entry name" value="MFS_trans_sf"/>
</dbReference>
<feature type="transmembrane region" description="Helical" evidence="6">
    <location>
        <begin position="212"/>
        <end position="229"/>
    </location>
</feature>
<sequence length="232" mass="25123">MLARYLLSIFIYALGASILSVGLMLWVYESSGSIAQFAQLGFFMMFSSLVALPFLPKVGALMESYNPKFSVQIFHLCLIPTSIAQYLILKAQMNFYFLILILVIHGVGGALLGPASKSIQMSFATSKNYERVNGLIKASYYSATLIAPILAGVLLKPLGIANLALIQLGCSLLSFLCCIDWLWAKNSGSKLIAPTPSASFLGGFKILRSHSIFAYALFALIVSIFAGIANKI</sequence>
<evidence type="ECO:0000256" key="3">
    <source>
        <dbReference type="ARBA" id="ARBA00022692"/>
    </source>
</evidence>
<keyword evidence="3 6" id="KW-0812">Transmembrane</keyword>
<evidence type="ECO:0000256" key="1">
    <source>
        <dbReference type="ARBA" id="ARBA00004651"/>
    </source>
</evidence>
<name>A0ABV7ZF28_9HELI</name>
<accession>A0ABV7ZF28</accession>
<dbReference type="RefSeq" id="WP_382262318.1">
    <property type="nucleotide sequence ID" value="NZ_JBHRZO010000005.1"/>
</dbReference>
<feature type="transmembrane region" description="Helical" evidence="6">
    <location>
        <begin position="7"/>
        <end position="28"/>
    </location>
</feature>
<comment type="subcellular location">
    <subcellularLocation>
        <location evidence="1">Cell membrane</location>
        <topology evidence="1">Multi-pass membrane protein</topology>
    </subcellularLocation>
</comment>
<dbReference type="Gene3D" id="1.20.1250.20">
    <property type="entry name" value="MFS general substrate transporter like domains"/>
    <property type="match status" value="1"/>
</dbReference>
<protein>
    <submittedName>
        <fullName evidence="7">MFS transporter</fullName>
    </submittedName>
</protein>
<evidence type="ECO:0000256" key="4">
    <source>
        <dbReference type="ARBA" id="ARBA00022989"/>
    </source>
</evidence>
<feature type="transmembrane region" description="Helical" evidence="6">
    <location>
        <begin position="34"/>
        <end position="55"/>
    </location>
</feature>